<accession>A0A428N9T1</accession>
<comment type="caution">
    <text evidence="1">The sequence shown here is derived from an EMBL/GenBank/DDBJ whole genome shotgun (WGS) entry which is preliminary data.</text>
</comment>
<evidence type="ECO:0000313" key="1">
    <source>
        <dbReference type="EMBL" id="RSL35138.1"/>
    </source>
</evidence>
<dbReference type="AlphaFoldDB" id="A0A428N9T1"/>
<keyword evidence="2" id="KW-1185">Reference proteome</keyword>
<name>A0A428N9T1_9BACI</name>
<sequence>MFGVVVPKVVKIVPKKRKSFPIKKEISHFSRIKKQGDDAMIKKQRNKPLKLRQLESLYQRLHASHPKQQQIEKGLSNYDAGYRGEQSIDYH</sequence>
<dbReference type="EMBL" id="RBVX01000001">
    <property type="protein sequence ID" value="RSL35138.1"/>
    <property type="molecule type" value="Genomic_DNA"/>
</dbReference>
<dbReference type="OrthoDB" id="569879at2"/>
<organism evidence="1 2">
    <name type="scientific">Salibacterium salarium</name>
    <dbReference type="NCBI Taxonomy" id="284579"/>
    <lineage>
        <taxon>Bacteria</taxon>
        <taxon>Bacillati</taxon>
        <taxon>Bacillota</taxon>
        <taxon>Bacilli</taxon>
        <taxon>Bacillales</taxon>
        <taxon>Bacillaceae</taxon>
    </lineage>
</organism>
<dbReference type="RefSeq" id="WP_125553480.1">
    <property type="nucleotide sequence ID" value="NZ_RBVX01000001.1"/>
</dbReference>
<evidence type="ECO:0000313" key="2">
    <source>
        <dbReference type="Proteomes" id="UP000275076"/>
    </source>
</evidence>
<dbReference type="Proteomes" id="UP000275076">
    <property type="component" value="Unassembled WGS sequence"/>
</dbReference>
<reference evidence="1 2" key="1">
    <citation type="submission" date="2018-10" db="EMBL/GenBank/DDBJ databases">
        <title>Draft genome sequence of Bacillus salarius IM0101, isolated from a hypersaline soil in Inner Mongolia, China.</title>
        <authorList>
            <person name="Yamprayoonswat W."/>
            <person name="Boonvisut S."/>
            <person name="Jumpathong W."/>
            <person name="Sittihan S."/>
            <person name="Ruangsuj P."/>
            <person name="Wanthongcharoen S."/>
            <person name="Thongpramul N."/>
            <person name="Pimmason S."/>
            <person name="Yu B."/>
            <person name="Yasawong M."/>
        </authorList>
    </citation>
    <scope>NUCLEOTIDE SEQUENCE [LARGE SCALE GENOMIC DNA]</scope>
    <source>
        <strain evidence="1 2">IM0101</strain>
    </source>
</reference>
<proteinExistence type="predicted"/>
<protein>
    <submittedName>
        <fullName evidence="1">Uncharacterized protein</fullName>
    </submittedName>
</protein>
<gene>
    <name evidence="1" type="ORF">D7Z54_00760</name>
</gene>